<name>A0A4C1STR5_EUMVA</name>
<reference evidence="2 3" key="1">
    <citation type="journal article" date="2019" name="Commun. Biol.">
        <title>The bagworm genome reveals a unique fibroin gene that provides high tensile strength.</title>
        <authorList>
            <person name="Kono N."/>
            <person name="Nakamura H."/>
            <person name="Ohtoshi R."/>
            <person name="Tomita M."/>
            <person name="Numata K."/>
            <person name="Arakawa K."/>
        </authorList>
    </citation>
    <scope>NUCLEOTIDE SEQUENCE [LARGE SCALE GENOMIC DNA]</scope>
</reference>
<evidence type="ECO:0000313" key="2">
    <source>
        <dbReference type="EMBL" id="GBP04638.1"/>
    </source>
</evidence>
<evidence type="ECO:0000256" key="1">
    <source>
        <dbReference type="SAM" id="MobiDB-lite"/>
    </source>
</evidence>
<feature type="region of interest" description="Disordered" evidence="1">
    <location>
        <begin position="27"/>
        <end position="71"/>
    </location>
</feature>
<accession>A0A4C1STR5</accession>
<evidence type="ECO:0000313" key="3">
    <source>
        <dbReference type="Proteomes" id="UP000299102"/>
    </source>
</evidence>
<feature type="region of interest" description="Disordered" evidence="1">
    <location>
        <begin position="100"/>
        <end position="120"/>
    </location>
</feature>
<dbReference type="EMBL" id="BGZK01003799">
    <property type="protein sequence ID" value="GBP04638.1"/>
    <property type="molecule type" value="Genomic_DNA"/>
</dbReference>
<comment type="caution">
    <text evidence="2">The sequence shown here is derived from an EMBL/GenBank/DDBJ whole genome shotgun (WGS) entry which is preliminary data.</text>
</comment>
<dbReference type="Proteomes" id="UP000299102">
    <property type="component" value="Unassembled WGS sequence"/>
</dbReference>
<feature type="compositionally biased region" description="Polar residues" evidence="1">
    <location>
        <begin position="102"/>
        <end position="112"/>
    </location>
</feature>
<dbReference type="AlphaFoldDB" id="A0A4C1STR5"/>
<keyword evidence="3" id="KW-1185">Reference proteome</keyword>
<organism evidence="2 3">
    <name type="scientific">Eumeta variegata</name>
    <name type="common">Bagworm moth</name>
    <name type="synonym">Eumeta japonica</name>
    <dbReference type="NCBI Taxonomy" id="151549"/>
    <lineage>
        <taxon>Eukaryota</taxon>
        <taxon>Metazoa</taxon>
        <taxon>Ecdysozoa</taxon>
        <taxon>Arthropoda</taxon>
        <taxon>Hexapoda</taxon>
        <taxon>Insecta</taxon>
        <taxon>Pterygota</taxon>
        <taxon>Neoptera</taxon>
        <taxon>Endopterygota</taxon>
        <taxon>Lepidoptera</taxon>
        <taxon>Glossata</taxon>
        <taxon>Ditrysia</taxon>
        <taxon>Tineoidea</taxon>
        <taxon>Psychidae</taxon>
        <taxon>Oiketicinae</taxon>
        <taxon>Eumeta</taxon>
    </lineage>
</organism>
<gene>
    <name evidence="2" type="ORF">EVAR_101569_1</name>
</gene>
<protein>
    <submittedName>
        <fullName evidence="2">Uncharacterized protein</fullName>
    </submittedName>
</protein>
<proteinExistence type="predicted"/>
<sequence length="120" mass="13357">MKPPECNWKQRSEQLHIVETKLQELSAHDISTNSVGNRSSQNGISLTSSLHMEDISPPSSPSSKESLKTDSVSWVLEMDDETPEVAASKMVKRAGSFRSVDRSPSTRKQLSVSARLAMWR</sequence>
<dbReference type="STRING" id="151549.A0A4C1STR5"/>
<feature type="compositionally biased region" description="Polar residues" evidence="1">
    <location>
        <begin position="29"/>
        <end position="50"/>
    </location>
</feature>
<dbReference type="OrthoDB" id="10038993at2759"/>